<dbReference type="PANTHER" id="PTHR44329:SF288">
    <property type="entry name" value="MITOGEN-ACTIVATED PROTEIN KINASE KINASE KINASE 20"/>
    <property type="match status" value="1"/>
</dbReference>
<dbReference type="Proteomes" id="UP000439903">
    <property type="component" value="Unassembled WGS sequence"/>
</dbReference>
<keyword evidence="1" id="KW-0808">Transferase</keyword>
<keyword evidence="4" id="KW-0067">ATP-binding</keyword>
<sequence length="424" mass="48943">MMIENHSIEWLEKAISEGNINYFDFSEFNGNEKICDGGFSSVSKSEWKSGGLTVALKSLKVDTEGKTLEVFVKERSSSKKYLKEPVKGTPPEYSNLYTRCWDDDPANRPDIEEVHESLNQLIYRPTGLTEDKKMPLRRLLKKAFSEQIINYYDPHVFRDHTKIAEERFGVVYKSEWKEYNLTVVLKCLKINDKYLDENIVKEFIEKLKLLQNNEFHPNIVKFYGLTKDPLDPSSEYYSMVLQFADGGSLRDYLETKSSELNWTRKFLIAKQIVEGLAYLHKNGIVHRDLHSKNILVCEEKMIIAGFGISEYVNEASLSTSIARGMPAYIDPQCLKDPTYQRDMKSDIYSLGVILWEISSGQPPFKTFEVGYAITIHVFKGGREIPVEGTPPKYEQLYKHCWNEDPAKRPDITLVLIILNQLIEV</sequence>
<evidence type="ECO:0000256" key="2">
    <source>
        <dbReference type="ARBA" id="ARBA00022741"/>
    </source>
</evidence>
<evidence type="ECO:0000259" key="5">
    <source>
        <dbReference type="PROSITE" id="PS50011"/>
    </source>
</evidence>
<reference evidence="6 7" key="1">
    <citation type="journal article" date="2019" name="Environ. Microbiol.">
        <title>At the nexus of three kingdoms: the genome of the mycorrhizal fungus Gigaspora margarita provides insights into plant, endobacterial and fungal interactions.</title>
        <authorList>
            <person name="Venice F."/>
            <person name="Ghignone S."/>
            <person name="Salvioli di Fossalunga A."/>
            <person name="Amselem J."/>
            <person name="Novero M."/>
            <person name="Xianan X."/>
            <person name="Sedzielewska Toro K."/>
            <person name="Morin E."/>
            <person name="Lipzen A."/>
            <person name="Grigoriev I.V."/>
            <person name="Henrissat B."/>
            <person name="Martin F.M."/>
            <person name="Bonfante P."/>
        </authorList>
    </citation>
    <scope>NUCLEOTIDE SEQUENCE [LARGE SCALE GENOMIC DNA]</scope>
    <source>
        <strain evidence="6 7">BEG34</strain>
    </source>
</reference>
<keyword evidence="2" id="KW-0547">Nucleotide-binding</keyword>
<dbReference type="InterPro" id="IPR051681">
    <property type="entry name" value="Ser/Thr_Kinases-Pseudokinases"/>
</dbReference>
<dbReference type="InterPro" id="IPR011009">
    <property type="entry name" value="Kinase-like_dom_sf"/>
</dbReference>
<feature type="domain" description="Protein kinase" evidence="5">
    <location>
        <begin position="157"/>
        <end position="422"/>
    </location>
</feature>
<gene>
    <name evidence="6" type="ORF">F8M41_020024</name>
</gene>
<evidence type="ECO:0000256" key="4">
    <source>
        <dbReference type="ARBA" id="ARBA00022840"/>
    </source>
</evidence>
<dbReference type="SUPFAM" id="SSF56112">
    <property type="entry name" value="Protein kinase-like (PK-like)"/>
    <property type="match status" value="1"/>
</dbReference>
<protein>
    <submittedName>
        <fullName evidence="6">Kinase-like protein</fullName>
    </submittedName>
</protein>
<dbReference type="Pfam" id="PF07714">
    <property type="entry name" value="PK_Tyr_Ser-Thr"/>
    <property type="match status" value="1"/>
</dbReference>
<evidence type="ECO:0000313" key="7">
    <source>
        <dbReference type="Proteomes" id="UP000439903"/>
    </source>
</evidence>
<dbReference type="PANTHER" id="PTHR44329">
    <property type="entry name" value="SERINE/THREONINE-PROTEIN KINASE TNNI3K-RELATED"/>
    <property type="match status" value="1"/>
</dbReference>
<evidence type="ECO:0000256" key="1">
    <source>
        <dbReference type="ARBA" id="ARBA00022679"/>
    </source>
</evidence>
<organism evidence="6 7">
    <name type="scientific">Gigaspora margarita</name>
    <dbReference type="NCBI Taxonomy" id="4874"/>
    <lineage>
        <taxon>Eukaryota</taxon>
        <taxon>Fungi</taxon>
        <taxon>Fungi incertae sedis</taxon>
        <taxon>Mucoromycota</taxon>
        <taxon>Glomeromycotina</taxon>
        <taxon>Glomeromycetes</taxon>
        <taxon>Diversisporales</taxon>
        <taxon>Gigasporaceae</taxon>
        <taxon>Gigaspora</taxon>
    </lineage>
</organism>
<comment type="caution">
    <text evidence="6">The sequence shown here is derived from an EMBL/GenBank/DDBJ whole genome shotgun (WGS) entry which is preliminary data.</text>
</comment>
<dbReference type="InterPro" id="IPR000719">
    <property type="entry name" value="Prot_kinase_dom"/>
</dbReference>
<accession>A0A8H4AJ11</accession>
<dbReference type="GO" id="GO:0004674">
    <property type="term" value="F:protein serine/threonine kinase activity"/>
    <property type="evidence" value="ECO:0007669"/>
    <property type="project" value="TreeGrafter"/>
</dbReference>
<keyword evidence="3 6" id="KW-0418">Kinase</keyword>
<dbReference type="AlphaFoldDB" id="A0A8H4AJ11"/>
<keyword evidence="7" id="KW-1185">Reference proteome</keyword>
<name>A0A8H4AJ11_GIGMA</name>
<dbReference type="PROSITE" id="PS50011">
    <property type="entry name" value="PROTEIN_KINASE_DOM"/>
    <property type="match status" value="1"/>
</dbReference>
<dbReference type="PRINTS" id="PR00109">
    <property type="entry name" value="TYRKINASE"/>
</dbReference>
<dbReference type="EMBL" id="WTPW01000538">
    <property type="protein sequence ID" value="KAF0501386.1"/>
    <property type="molecule type" value="Genomic_DNA"/>
</dbReference>
<dbReference type="OrthoDB" id="6718656at2759"/>
<evidence type="ECO:0000256" key="3">
    <source>
        <dbReference type="ARBA" id="ARBA00022777"/>
    </source>
</evidence>
<dbReference type="GO" id="GO:0005524">
    <property type="term" value="F:ATP binding"/>
    <property type="evidence" value="ECO:0007669"/>
    <property type="project" value="InterPro"/>
</dbReference>
<dbReference type="InterPro" id="IPR001245">
    <property type="entry name" value="Ser-Thr/Tyr_kinase_cat_dom"/>
</dbReference>
<proteinExistence type="predicted"/>
<dbReference type="Gene3D" id="1.10.510.10">
    <property type="entry name" value="Transferase(Phosphotransferase) domain 1"/>
    <property type="match status" value="2"/>
</dbReference>
<evidence type="ECO:0000313" key="6">
    <source>
        <dbReference type="EMBL" id="KAF0501386.1"/>
    </source>
</evidence>